<keyword evidence="2" id="KW-0472">Membrane</keyword>
<sequence>MLHCGVKIFDREQQVALRVGSMILLGFAGFIVFIWVCGYLPGTIGRTFSLITGFLWTPLIMEPTLALMALMIILVLNHHRRKKEGPELVYLETVDGPEAKQLPPHSRSAAFSEEPQPPSGDEMVATIEGMMAVGDQKEAQRLMLELPSDLLESEEIVAVRLQMAQANSDPNHIRGLSRKLRELNPDHPLLG</sequence>
<keyword evidence="2" id="KW-0812">Transmembrane</keyword>
<evidence type="ECO:0000256" key="1">
    <source>
        <dbReference type="SAM" id="MobiDB-lite"/>
    </source>
</evidence>
<dbReference type="Proteomes" id="UP000644507">
    <property type="component" value="Unassembled WGS sequence"/>
</dbReference>
<dbReference type="AlphaFoldDB" id="A0A918TW72"/>
<evidence type="ECO:0000256" key="2">
    <source>
        <dbReference type="SAM" id="Phobius"/>
    </source>
</evidence>
<dbReference type="EMBL" id="BMXI01000017">
    <property type="protein sequence ID" value="GHC64393.1"/>
    <property type="molecule type" value="Genomic_DNA"/>
</dbReference>
<keyword evidence="4" id="KW-1185">Reference proteome</keyword>
<keyword evidence="2" id="KW-1133">Transmembrane helix</keyword>
<evidence type="ECO:0000313" key="4">
    <source>
        <dbReference type="Proteomes" id="UP000644507"/>
    </source>
</evidence>
<reference evidence="3" key="1">
    <citation type="journal article" date="2014" name="Int. J. Syst. Evol. Microbiol.">
        <title>Complete genome sequence of Corynebacterium casei LMG S-19264T (=DSM 44701T), isolated from a smear-ripened cheese.</title>
        <authorList>
            <consortium name="US DOE Joint Genome Institute (JGI-PGF)"/>
            <person name="Walter F."/>
            <person name="Albersmeier A."/>
            <person name="Kalinowski J."/>
            <person name="Ruckert C."/>
        </authorList>
    </citation>
    <scope>NUCLEOTIDE SEQUENCE</scope>
    <source>
        <strain evidence="3">KCTC 12988</strain>
    </source>
</reference>
<gene>
    <name evidence="3" type="ORF">GCM10007100_35150</name>
</gene>
<comment type="caution">
    <text evidence="3">The sequence shown here is derived from an EMBL/GenBank/DDBJ whole genome shotgun (WGS) entry which is preliminary data.</text>
</comment>
<protein>
    <submittedName>
        <fullName evidence="3">Uncharacterized protein</fullName>
    </submittedName>
</protein>
<accession>A0A918TW72</accession>
<feature type="transmembrane region" description="Helical" evidence="2">
    <location>
        <begin position="21"/>
        <end position="42"/>
    </location>
</feature>
<reference evidence="3" key="2">
    <citation type="submission" date="2020-09" db="EMBL/GenBank/DDBJ databases">
        <authorList>
            <person name="Sun Q."/>
            <person name="Kim S."/>
        </authorList>
    </citation>
    <scope>NUCLEOTIDE SEQUENCE</scope>
    <source>
        <strain evidence="3">KCTC 12988</strain>
    </source>
</reference>
<feature type="region of interest" description="Disordered" evidence="1">
    <location>
        <begin position="99"/>
        <end position="120"/>
    </location>
</feature>
<feature type="transmembrane region" description="Helical" evidence="2">
    <location>
        <begin position="54"/>
        <end position="76"/>
    </location>
</feature>
<evidence type="ECO:0000313" key="3">
    <source>
        <dbReference type="EMBL" id="GHC64393.1"/>
    </source>
</evidence>
<feature type="region of interest" description="Disordered" evidence="1">
    <location>
        <begin position="170"/>
        <end position="191"/>
    </location>
</feature>
<name>A0A918TW72_9BACT</name>
<organism evidence="3 4">
    <name type="scientific">Roseibacillus persicicus</name>
    <dbReference type="NCBI Taxonomy" id="454148"/>
    <lineage>
        <taxon>Bacteria</taxon>
        <taxon>Pseudomonadati</taxon>
        <taxon>Verrucomicrobiota</taxon>
        <taxon>Verrucomicrobiia</taxon>
        <taxon>Verrucomicrobiales</taxon>
        <taxon>Verrucomicrobiaceae</taxon>
        <taxon>Roseibacillus</taxon>
    </lineage>
</organism>
<proteinExistence type="predicted"/>